<evidence type="ECO:0008006" key="3">
    <source>
        <dbReference type="Google" id="ProtNLM"/>
    </source>
</evidence>
<evidence type="ECO:0000313" key="2">
    <source>
        <dbReference type="Proteomes" id="UP000807825"/>
    </source>
</evidence>
<dbReference type="InterPro" id="IPR011051">
    <property type="entry name" value="RmlC_Cupin_sf"/>
</dbReference>
<name>A0A9D6Z4K6_9BACT</name>
<dbReference type="EMBL" id="JACRDE010000423">
    <property type="protein sequence ID" value="MBI5251040.1"/>
    <property type="molecule type" value="Genomic_DNA"/>
</dbReference>
<dbReference type="AlphaFoldDB" id="A0A9D6Z4K6"/>
<sequence length="110" mass="12043">MKAFDLEELAHREGGEYVLGMKDLHSQACYLIFGILTPGEAERLVRPGAGHEEILCAVGGPLLIHTQKGEIRLERGSAVHVREDQSFMISNPGDKEIVYIISGGNSCIHD</sequence>
<evidence type="ECO:0000313" key="1">
    <source>
        <dbReference type="EMBL" id="MBI5251040.1"/>
    </source>
</evidence>
<dbReference type="SUPFAM" id="SSF51182">
    <property type="entry name" value="RmlC-like cupins"/>
    <property type="match status" value="1"/>
</dbReference>
<organism evidence="1 2">
    <name type="scientific">Desulfomonile tiedjei</name>
    <dbReference type="NCBI Taxonomy" id="2358"/>
    <lineage>
        <taxon>Bacteria</taxon>
        <taxon>Pseudomonadati</taxon>
        <taxon>Thermodesulfobacteriota</taxon>
        <taxon>Desulfomonilia</taxon>
        <taxon>Desulfomonilales</taxon>
        <taxon>Desulfomonilaceae</taxon>
        <taxon>Desulfomonile</taxon>
    </lineage>
</organism>
<proteinExistence type="predicted"/>
<comment type="caution">
    <text evidence="1">The sequence shown here is derived from an EMBL/GenBank/DDBJ whole genome shotgun (WGS) entry which is preliminary data.</text>
</comment>
<protein>
    <recommendedName>
        <fullName evidence="3">Cupin domain-containing protein</fullName>
    </recommendedName>
</protein>
<dbReference type="Proteomes" id="UP000807825">
    <property type="component" value="Unassembled WGS sequence"/>
</dbReference>
<reference evidence="1" key="1">
    <citation type="submission" date="2020-07" db="EMBL/GenBank/DDBJ databases">
        <title>Huge and variable diversity of episymbiotic CPR bacteria and DPANN archaea in groundwater ecosystems.</title>
        <authorList>
            <person name="He C.Y."/>
            <person name="Keren R."/>
            <person name="Whittaker M."/>
            <person name="Farag I.F."/>
            <person name="Doudna J."/>
            <person name="Cate J.H.D."/>
            <person name="Banfield J.F."/>
        </authorList>
    </citation>
    <scope>NUCLEOTIDE SEQUENCE</scope>
    <source>
        <strain evidence="1">NC_groundwater_1664_Pr3_B-0.1um_52_9</strain>
    </source>
</reference>
<accession>A0A9D6Z4K6</accession>
<gene>
    <name evidence="1" type="ORF">HY912_16240</name>
</gene>